<dbReference type="InterPro" id="IPR002821">
    <property type="entry name" value="Hydantoinase_A"/>
</dbReference>
<evidence type="ECO:0000259" key="3">
    <source>
        <dbReference type="Pfam" id="PF06032"/>
    </source>
</evidence>
<dbReference type="InterPro" id="IPR043129">
    <property type="entry name" value="ATPase_NBD"/>
</dbReference>
<dbReference type="VEuPathDB" id="FungiDB:AB675_11934"/>
<dbReference type="InterPro" id="IPR027479">
    <property type="entry name" value="S-Me-THD_N_sf"/>
</dbReference>
<dbReference type="InterPro" id="IPR008040">
    <property type="entry name" value="Hydant_A_N"/>
</dbReference>
<proteinExistence type="predicted"/>
<evidence type="ECO:0000313" key="5">
    <source>
        <dbReference type="EMBL" id="KPI34971.1"/>
    </source>
</evidence>
<dbReference type="OrthoDB" id="5404895at2759"/>
<dbReference type="PANTHER" id="PTHR11365:SF10">
    <property type="entry name" value="HYDANTOINASE_OXOPROLINASE"/>
    <property type="match status" value="1"/>
</dbReference>
<dbReference type="Gene3D" id="3.40.1610.10">
    <property type="entry name" value="CV3147-like domain"/>
    <property type="match status" value="1"/>
</dbReference>
<sequence length="990" mass="106615">MTVQKVFRIGVDVGGTNTDAVIIHTGESDLPNRGIRSAFKTPTTPDVTEGIAKAIQGALSQCNVSLSSIAAVMIGTTHFINAVVQADDSSLRRVAVMRICGPYSQENPAFLDFPPILSRLMNGHVSYLDGGLEFDTREIMPLDEEQIRRECQTIRGKWINDIAIIGIFSPLDTEGKQEVKVRNIVKEEIPDADVVCSRDIGQLGFLERENATILNTSILKFARSTIRGFKLAMQELGLTCPLFLTQNDGTIIDADTAERCPIRTFSSGPTNSMTGAAYLAGFDTAKGKMPKAPVIVADIGGTTTDVCALLPSGFPRQAGTWVDIGGVRSSFSMPEVVSVGLGGGTLVEVTDSKTKVGPESVGHRLLQEGLVFGGNTLTATDVVVAAGKAEIGDISKVQHIPQSTIAAARVAMKKILENAIDIMKLSADPAVVIVVGGGSIVNMDELDGVCELIRPQFHDCANAVGAAIAKVSGSVDVIKVLENQDEEEVVNSVCEEAKQLAVDAGADPETVEIIELDNMPLQYVQMRANRIVARAAGALSRKSVLIDQLKIAPEDQAADTFVRGKRMKRDVEKDPKDFIVSPSALVDLTKYSPEVDKGGKWWVSEVDLEFLATGCSILACGGGGPGYMCYMAGRAALKNGQRLCIVDVNTLPEDEYIMGSISYGAPTVTTERLPSGTEAIDATDALLQCHPGLKMAAQAAIEIGGMNGIRPMLTGLHYGVPAIDGDFMGRAYPRLYLLTPYLYDLPATPCTQSDGMGNVVTVNKCQDIRKLEKIHRKAGQEIGLFSQMVIPPLTVKQTKQVGTLGTTSLAWYIGRAVYLAKQQNTSIMKAIVEANPSGRVLYTGKIVHVHRYVSAGGYTEGSVRLKPLSEDEQEYGDEVLSAEKREMVLPFQNEYLYAELVEPGEAASKPDRKRGEVLCTVPDLISLVGTDGYALGTQDLRYGVRVSVVAFVAHPHWYTPQGIRTGGPLEFEYDDLDFIPLGTPYYEPSV</sequence>
<dbReference type="InterPro" id="IPR048350">
    <property type="entry name" value="S-Me-THD-like_C"/>
</dbReference>
<comment type="caution">
    <text evidence="5">The sequence shown here is derived from an EMBL/GenBank/DDBJ whole genome shotgun (WGS) entry which is preliminary data.</text>
</comment>
<feature type="domain" description="S-Me-THD N-terminal" evidence="3">
    <location>
        <begin position="607"/>
        <end position="763"/>
    </location>
</feature>
<dbReference type="Pfam" id="PF05378">
    <property type="entry name" value="Hydant_A_N"/>
    <property type="match status" value="1"/>
</dbReference>
<dbReference type="Proteomes" id="UP000038010">
    <property type="component" value="Unassembled WGS sequence"/>
</dbReference>
<evidence type="ECO:0000259" key="4">
    <source>
        <dbReference type="Pfam" id="PF20906"/>
    </source>
</evidence>
<dbReference type="Pfam" id="PF20906">
    <property type="entry name" value="S-Me-THD_C"/>
    <property type="match status" value="1"/>
</dbReference>
<keyword evidence="6" id="KW-1185">Reference proteome</keyword>
<dbReference type="PANTHER" id="PTHR11365">
    <property type="entry name" value="5-OXOPROLINASE RELATED"/>
    <property type="match status" value="1"/>
</dbReference>
<name>A0A0N0NHQ9_9EURO</name>
<feature type="domain" description="S-Me-THD-like C-terminal" evidence="4">
    <location>
        <begin position="769"/>
        <end position="981"/>
    </location>
</feature>
<feature type="domain" description="Hydantoinase A/oxoprolinase" evidence="1">
    <location>
        <begin position="208"/>
        <end position="388"/>
    </location>
</feature>
<organism evidence="5 6">
    <name type="scientific">Cyphellophora attinorum</name>
    <dbReference type="NCBI Taxonomy" id="1664694"/>
    <lineage>
        <taxon>Eukaryota</taxon>
        <taxon>Fungi</taxon>
        <taxon>Dikarya</taxon>
        <taxon>Ascomycota</taxon>
        <taxon>Pezizomycotina</taxon>
        <taxon>Eurotiomycetes</taxon>
        <taxon>Chaetothyriomycetidae</taxon>
        <taxon>Chaetothyriales</taxon>
        <taxon>Cyphellophoraceae</taxon>
        <taxon>Cyphellophora</taxon>
    </lineage>
</organism>
<dbReference type="GO" id="GO:0016787">
    <property type="term" value="F:hydrolase activity"/>
    <property type="evidence" value="ECO:0007669"/>
    <property type="project" value="InterPro"/>
</dbReference>
<evidence type="ECO:0000259" key="1">
    <source>
        <dbReference type="Pfam" id="PF01968"/>
    </source>
</evidence>
<dbReference type="SUPFAM" id="SSF160991">
    <property type="entry name" value="CV3147-like"/>
    <property type="match status" value="1"/>
</dbReference>
<evidence type="ECO:0000259" key="2">
    <source>
        <dbReference type="Pfam" id="PF05378"/>
    </source>
</evidence>
<dbReference type="SUPFAM" id="SSF53067">
    <property type="entry name" value="Actin-like ATPase domain"/>
    <property type="match status" value="1"/>
</dbReference>
<dbReference type="InterPro" id="IPR010318">
    <property type="entry name" value="S-Me-THD_N"/>
</dbReference>
<accession>A0A0N0NHQ9</accession>
<dbReference type="InterPro" id="IPR045079">
    <property type="entry name" value="Oxoprolinase-like"/>
</dbReference>
<protein>
    <submittedName>
        <fullName evidence="5">Hydantoin utilization protein A</fullName>
    </submittedName>
</protein>
<dbReference type="EMBL" id="LFJN01000046">
    <property type="protein sequence ID" value="KPI34971.1"/>
    <property type="molecule type" value="Genomic_DNA"/>
</dbReference>
<evidence type="ECO:0000313" key="6">
    <source>
        <dbReference type="Proteomes" id="UP000038010"/>
    </source>
</evidence>
<gene>
    <name evidence="5" type="ORF">AB675_11934</name>
</gene>
<dbReference type="RefSeq" id="XP_017994934.1">
    <property type="nucleotide sequence ID" value="XM_018140823.1"/>
</dbReference>
<reference evidence="5 6" key="1">
    <citation type="submission" date="2015-06" db="EMBL/GenBank/DDBJ databases">
        <title>Draft genome of the ant-associated black yeast Phialophora attae CBS 131958.</title>
        <authorList>
            <person name="Moreno L.F."/>
            <person name="Stielow B.J."/>
            <person name="de Hoog S."/>
            <person name="Vicente V.A."/>
            <person name="Weiss V.A."/>
            <person name="de Vries M."/>
            <person name="Cruz L.M."/>
            <person name="Souza E.M."/>
        </authorList>
    </citation>
    <scope>NUCLEOTIDE SEQUENCE [LARGE SCALE GENOMIC DNA]</scope>
    <source>
        <strain evidence="5 6">CBS 131958</strain>
    </source>
</reference>
<feature type="domain" description="Hydantoinase/oxoprolinase N-terminal" evidence="2">
    <location>
        <begin position="8"/>
        <end position="188"/>
    </location>
</feature>
<dbReference type="Pfam" id="PF06032">
    <property type="entry name" value="S-Me-THD_N"/>
    <property type="match status" value="1"/>
</dbReference>
<dbReference type="GeneID" id="28732704"/>
<dbReference type="AlphaFoldDB" id="A0A0N0NHQ9"/>
<dbReference type="Pfam" id="PF01968">
    <property type="entry name" value="Hydantoinase_A"/>
    <property type="match status" value="1"/>
</dbReference>
<dbReference type="Gene3D" id="2.40.390.10">
    <property type="entry name" value="CV3147-like"/>
    <property type="match status" value="1"/>
</dbReference>
<dbReference type="InterPro" id="IPR024071">
    <property type="entry name" value="S-Me-THD_C_sf"/>
</dbReference>